<proteinExistence type="predicted"/>
<evidence type="ECO:0000313" key="2">
    <source>
        <dbReference type="EMBL" id="MFC6037542.1"/>
    </source>
</evidence>
<evidence type="ECO:0000256" key="1">
    <source>
        <dbReference type="SAM" id="SignalP"/>
    </source>
</evidence>
<keyword evidence="3" id="KW-1185">Reference proteome</keyword>
<dbReference type="RefSeq" id="WP_379881067.1">
    <property type="nucleotide sequence ID" value="NZ_JBHPON010000003.1"/>
</dbReference>
<feature type="chain" id="PRO_5045889366" evidence="1">
    <location>
        <begin position="21"/>
        <end position="126"/>
    </location>
</feature>
<name>A0ABW1L345_9PROT</name>
<organism evidence="2 3">
    <name type="scientific">Hyphococcus aureus</name>
    <dbReference type="NCBI Taxonomy" id="2666033"/>
    <lineage>
        <taxon>Bacteria</taxon>
        <taxon>Pseudomonadati</taxon>
        <taxon>Pseudomonadota</taxon>
        <taxon>Alphaproteobacteria</taxon>
        <taxon>Parvularculales</taxon>
        <taxon>Parvularculaceae</taxon>
        <taxon>Hyphococcus</taxon>
    </lineage>
</organism>
<dbReference type="EMBL" id="JBHPON010000003">
    <property type="protein sequence ID" value="MFC6037542.1"/>
    <property type="molecule type" value="Genomic_DNA"/>
</dbReference>
<comment type="caution">
    <text evidence="2">The sequence shown here is derived from an EMBL/GenBank/DDBJ whole genome shotgun (WGS) entry which is preliminary data.</text>
</comment>
<accession>A0ABW1L345</accession>
<protein>
    <submittedName>
        <fullName evidence="2">Uncharacterized protein</fullName>
    </submittedName>
</protein>
<sequence length="126" mass="13754">MRRSMIAALLIAGALLSAYASGSSGGGFVHGVLMRGQVVRAAPTETIICIWRADGAAPGRIFIIYRYLDPGSEGADFIREDVGTAEVIELVDMHFARVRVISGDVKKHDIVERAADENDTMFRRFI</sequence>
<keyword evidence="1" id="KW-0732">Signal</keyword>
<evidence type="ECO:0000313" key="3">
    <source>
        <dbReference type="Proteomes" id="UP001596116"/>
    </source>
</evidence>
<feature type="signal peptide" evidence="1">
    <location>
        <begin position="1"/>
        <end position="20"/>
    </location>
</feature>
<reference evidence="2 3" key="1">
    <citation type="submission" date="2024-09" db="EMBL/GenBank/DDBJ databases">
        <authorList>
            <person name="Zhang Z.-H."/>
        </authorList>
    </citation>
    <scope>NUCLEOTIDE SEQUENCE [LARGE SCALE GENOMIC DNA]</scope>
    <source>
        <strain evidence="2 3">HHTR114</strain>
    </source>
</reference>
<gene>
    <name evidence="2" type="ORF">ACFMB1_18450</name>
</gene>
<dbReference type="Proteomes" id="UP001596116">
    <property type="component" value="Unassembled WGS sequence"/>
</dbReference>